<reference evidence="2 3" key="1">
    <citation type="journal article" date="2025" name="Int. J. Syst. Evol. Microbiol.">
        <title>Desulfovibrio falkowii sp. nov., Porphyromonas miyakawae sp. nov., Mediterraneibacter flintii sp. nov. and Owariibacterium komagatae gen. nov., sp. nov., isolated from human faeces.</title>
        <authorList>
            <person name="Hamaguchi T."/>
            <person name="Ohara M."/>
            <person name="Hisatomi A."/>
            <person name="Sekiguchi K."/>
            <person name="Takeda J.I."/>
            <person name="Ueyama J."/>
            <person name="Ito M."/>
            <person name="Nishiwaki H."/>
            <person name="Ogi T."/>
            <person name="Hirayama M."/>
            <person name="Ohkuma M."/>
            <person name="Sakamoto M."/>
            <person name="Ohno K."/>
        </authorList>
    </citation>
    <scope>NUCLEOTIDE SEQUENCE [LARGE SCALE GENOMIC DNA]</scope>
    <source>
        <strain evidence="2 3">13CB8C</strain>
    </source>
</reference>
<dbReference type="RefSeq" id="WP_407844457.1">
    <property type="nucleotide sequence ID" value="NZ_BAAFSG010000001.1"/>
</dbReference>
<proteinExistence type="predicted"/>
<evidence type="ECO:0000313" key="3">
    <source>
        <dbReference type="Proteomes" id="UP001628192"/>
    </source>
</evidence>
<sequence length="217" mass="24563">MSQAQLLPAASPFQFNDFPIRTQVEGEQLWFAARDVCAALGISWTGRTLSMIPDDWQRMCKLHIRRGKYDTRLINEPAVYKLAFRSNKPEADAFTNWIASEVVPAIRKTGKYEDTPKKKALGRGIKALPEAAPVLTFPDDMEVGRKDAMRRIQKIIWQLHAAMDVTRMFTHPKGRIPMGTGRYDIMLSLYRVADANLVGAYNALEAGYNLGSEMGWR</sequence>
<keyword evidence="3" id="KW-1185">Reference proteome</keyword>
<evidence type="ECO:0000259" key="1">
    <source>
        <dbReference type="PROSITE" id="PS51750"/>
    </source>
</evidence>
<organism evidence="2 3">
    <name type="scientific">Desulfovibrio falkowii</name>
    <dbReference type="NCBI Taxonomy" id="3136602"/>
    <lineage>
        <taxon>Bacteria</taxon>
        <taxon>Pseudomonadati</taxon>
        <taxon>Thermodesulfobacteriota</taxon>
        <taxon>Desulfovibrionia</taxon>
        <taxon>Desulfovibrionales</taxon>
        <taxon>Desulfovibrionaceae</taxon>
        <taxon>Desulfovibrio</taxon>
    </lineage>
</organism>
<dbReference type="Pfam" id="PF02498">
    <property type="entry name" value="Bro-N"/>
    <property type="match status" value="1"/>
</dbReference>
<gene>
    <name evidence="2" type="ORF">Defa_12750</name>
</gene>
<feature type="domain" description="Bro-N" evidence="1">
    <location>
        <begin position="4"/>
        <end position="110"/>
    </location>
</feature>
<evidence type="ECO:0000313" key="2">
    <source>
        <dbReference type="EMBL" id="GAB1253788.1"/>
    </source>
</evidence>
<dbReference type="EMBL" id="BAAFSG010000001">
    <property type="protein sequence ID" value="GAB1253788.1"/>
    <property type="molecule type" value="Genomic_DNA"/>
</dbReference>
<dbReference type="Proteomes" id="UP001628192">
    <property type="component" value="Unassembled WGS sequence"/>
</dbReference>
<dbReference type="PROSITE" id="PS51750">
    <property type="entry name" value="BRO_N"/>
    <property type="match status" value="1"/>
</dbReference>
<comment type="caution">
    <text evidence="2">The sequence shown here is derived from an EMBL/GenBank/DDBJ whole genome shotgun (WGS) entry which is preliminary data.</text>
</comment>
<dbReference type="PANTHER" id="PTHR36180:SF2">
    <property type="entry name" value="BRO FAMILY PROTEIN"/>
    <property type="match status" value="1"/>
</dbReference>
<dbReference type="PANTHER" id="PTHR36180">
    <property type="entry name" value="DNA-BINDING PROTEIN-RELATED-RELATED"/>
    <property type="match status" value="1"/>
</dbReference>
<accession>A0ABQ0E7W9</accession>
<name>A0ABQ0E7W9_9BACT</name>
<dbReference type="InterPro" id="IPR003497">
    <property type="entry name" value="BRO_N_domain"/>
</dbReference>
<protein>
    <recommendedName>
        <fullName evidence="1">Bro-N domain-containing protein</fullName>
    </recommendedName>
</protein>
<dbReference type="SMART" id="SM01040">
    <property type="entry name" value="Bro-N"/>
    <property type="match status" value="1"/>
</dbReference>